<dbReference type="SUPFAM" id="SSF110296">
    <property type="entry name" value="Oligoxyloglucan reducing end-specific cellobiohydrolase"/>
    <property type="match status" value="1"/>
</dbReference>
<name>A0A9W6R5X7_9PSEU</name>
<accession>A0A9W6R5X7</accession>
<proteinExistence type="predicted"/>
<organism evidence="1 2">
    <name type="scientific">Amycolatopsis taiwanensis</name>
    <dbReference type="NCBI Taxonomy" id="342230"/>
    <lineage>
        <taxon>Bacteria</taxon>
        <taxon>Bacillati</taxon>
        <taxon>Actinomycetota</taxon>
        <taxon>Actinomycetes</taxon>
        <taxon>Pseudonocardiales</taxon>
        <taxon>Pseudonocardiaceae</taxon>
        <taxon>Amycolatopsis</taxon>
    </lineage>
</organism>
<evidence type="ECO:0000313" key="1">
    <source>
        <dbReference type="EMBL" id="GLY69298.1"/>
    </source>
</evidence>
<dbReference type="InterPro" id="IPR015943">
    <property type="entry name" value="WD40/YVTN_repeat-like_dom_sf"/>
</dbReference>
<dbReference type="CDD" id="cd15482">
    <property type="entry name" value="Sialidase_non-viral"/>
    <property type="match status" value="1"/>
</dbReference>
<reference evidence="1" key="1">
    <citation type="submission" date="2023-03" db="EMBL/GenBank/DDBJ databases">
        <title>Amycolatopsis taiwanensis NBRC 103393.</title>
        <authorList>
            <person name="Ichikawa N."/>
            <person name="Sato H."/>
            <person name="Tonouchi N."/>
        </authorList>
    </citation>
    <scope>NUCLEOTIDE SEQUENCE</scope>
    <source>
        <strain evidence="1">NBRC 103393</strain>
    </source>
</reference>
<dbReference type="Gene3D" id="2.130.10.10">
    <property type="entry name" value="YVTN repeat-like/Quinoprotein amine dehydrogenase"/>
    <property type="match status" value="1"/>
</dbReference>
<keyword evidence="2" id="KW-1185">Reference proteome</keyword>
<protein>
    <submittedName>
        <fullName evidence="1">Uncharacterized protein</fullName>
    </submittedName>
</protein>
<dbReference type="RefSeq" id="WP_156960593.1">
    <property type="nucleotide sequence ID" value="NZ_BSTI01000015.1"/>
</dbReference>
<gene>
    <name evidence="1" type="ORF">Atai01_59170</name>
</gene>
<comment type="caution">
    <text evidence="1">The sequence shown here is derived from an EMBL/GenBank/DDBJ whole genome shotgun (WGS) entry which is preliminary data.</text>
</comment>
<dbReference type="EMBL" id="BSTI01000015">
    <property type="protein sequence ID" value="GLY69298.1"/>
    <property type="molecule type" value="Genomic_DNA"/>
</dbReference>
<sequence length="330" mass="34804">MTGDGSVTFTRNQGKVLTPTSQRLQPVTYTTGMAVLDQPNTLLAMENNTLLSSVDAGCTWKARGEIKGRHVALVPAGGDRAYAWDLDGGVSLATPAGVTPLTSPGVDLAGFAVDRRDSDHVRVADDLGRLYDSTDGGHTWTPIGVPGPPQGELTLVYTAAFDPSNVDHVVLGTMGTGAYATFDGGRTWTKSAGLGPGNNVNVFSGVISPAASDVVYVNGLNEAESNAGAPSQGRHIYKSTDGGRNFTPVVDQDSKVTLPNGPVMAADPRDPGAVYFVFGTYYQGYGTDIYKYNSNSRNVSVAHNPYDRVTSIAFHPQVPGLMYLGLAEER</sequence>
<dbReference type="AlphaFoldDB" id="A0A9W6R5X7"/>
<dbReference type="Proteomes" id="UP001165136">
    <property type="component" value="Unassembled WGS sequence"/>
</dbReference>
<evidence type="ECO:0000313" key="2">
    <source>
        <dbReference type="Proteomes" id="UP001165136"/>
    </source>
</evidence>